<feature type="domain" description="Pectinesterase catalytic" evidence="7">
    <location>
        <begin position="33"/>
        <end position="178"/>
    </location>
</feature>
<dbReference type="AlphaFoldDB" id="A0AAD7X8U2"/>
<dbReference type="EC" id="3.1.1.11" evidence="3"/>
<evidence type="ECO:0000256" key="4">
    <source>
        <dbReference type="ARBA" id="ARBA00022801"/>
    </source>
</evidence>
<evidence type="ECO:0000256" key="5">
    <source>
        <dbReference type="ARBA" id="ARBA00023085"/>
    </source>
</evidence>
<comment type="pathway">
    <text evidence="1">Glycan metabolism; pectin degradation; 2-dehydro-3-deoxy-D-gluconate from pectin: step 1/5.</text>
</comment>
<keyword evidence="4" id="KW-0378">Hydrolase</keyword>
<evidence type="ECO:0000256" key="1">
    <source>
        <dbReference type="ARBA" id="ARBA00005184"/>
    </source>
</evidence>
<sequence length="292" mass="30521">MHAHFLLLLSYLIVGAFAFSSPPAGAITVGPGGKYSTLSAALKDTSSELYFVFAGTYTDTAIITRPNTRVYGQTTAPSSYTGNTVTITNDIPASEAGSNDASGTVQVHAANVSLYNLNIANTYGKAQAIALSVQAGQFGGYGLKITGDQDTLLANTGTQYYANSWIEGAVDFTIGDGFITASGRESDDGNWYVIDSSTVQGTGKAFLGRPWGDYARVVFQKCTLGSNVPPAGWSVWNTDAPQTDHVTFAEYGNTGPGSLGTRASFSTKLAAPIAISTVLGSASPSWIDPEFL</sequence>
<dbReference type="EMBL" id="JAPEVG010000239">
    <property type="protein sequence ID" value="KAJ8472963.1"/>
    <property type="molecule type" value="Genomic_DNA"/>
</dbReference>
<dbReference type="GO" id="GO:0045490">
    <property type="term" value="P:pectin catabolic process"/>
    <property type="evidence" value="ECO:0007669"/>
    <property type="project" value="TreeGrafter"/>
</dbReference>
<keyword evidence="9" id="KW-1185">Reference proteome</keyword>
<organism evidence="8 9">
    <name type="scientific">Trametes cubensis</name>
    <dbReference type="NCBI Taxonomy" id="1111947"/>
    <lineage>
        <taxon>Eukaryota</taxon>
        <taxon>Fungi</taxon>
        <taxon>Dikarya</taxon>
        <taxon>Basidiomycota</taxon>
        <taxon>Agaricomycotina</taxon>
        <taxon>Agaricomycetes</taxon>
        <taxon>Polyporales</taxon>
        <taxon>Polyporaceae</taxon>
        <taxon>Trametes</taxon>
    </lineage>
</organism>
<dbReference type="PANTHER" id="PTHR31321">
    <property type="entry name" value="ACYL-COA THIOESTER HYDROLASE YBHC-RELATED"/>
    <property type="match status" value="1"/>
</dbReference>
<name>A0AAD7X8U2_9APHY</name>
<dbReference type="PANTHER" id="PTHR31321:SF127">
    <property type="entry name" value="PECTINESTERASE"/>
    <property type="match status" value="1"/>
</dbReference>
<gene>
    <name evidence="8" type="ORF">ONZ51_g8158</name>
</gene>
<feature type="signal peptide" evidence="6">
    <location>
        <begin position="1"/>
        <end position="18"/>
    </location>
</feature>
<dbReference type="SUPFAM" id="SSF51126">
    <property type="entry name" value="Pectin lyase-like"/>
    <property type="match status" value="1"/>
</dbReference>
<feature type="chain" id="PRO_5042013582" description="pectinesterase" evidence="6">
    <location>
        <begin position="19"/>
        <end position="292"/>
    </location>
</feature>
<dbReference type="Proteomes" id="UP001215151">
    <property type="component" value="Unassembled WGS sequence"/>
</dbReference>
<accession>A0AAD7X8U2</accession>
<evidence type="ECO:0000256" key="2">
    <source>
        <dbReference type="ARBA" id="ARBA00008891"/>
    </source>
</evidence>
<comment type="caution">
    <text evidence="8">The sequence shown here is derived from an EMBL/GenBank/DDBJ whole genome shotgun (WGS) entry which is preliminary data.</text>
</comment>
<dbReference type="GO" id="GO:0042545">
    <property type="term" value="P:cell wall modification"/>
    <property type="evidence" value="ECO:0007669"/>
    <property type="project" value="InterPro"/>
</dbReference>
<dbReference type="InterPro" id="IPR012334">
    <property type="entry name" value="Pectin_lyas_fold"/>
</dbReference>
<keyword evidence="6" id="KW-0732">Signal</keyword>
<proteinExistence type="inferred from homology"/>
<keyword evidence="5" id="KW-0063">Aspartyl esterase</keyword>
<comment type="similarity">
    <text evidence="2">Belongs to the pectinesterase family.</text>
</comment>
<dbReference type="InterPro" id="IPR011050">
    <property type="entry name" value="Pectin_lyase_fold/virulence"/>
</dbReference>
<dbReference type="InterPro" id="IPR000070">
    <property type="entry name" value="Pectinesterase_cat"/>
</dbReference>
<reference evidence="8" key="1">
    <citation type="submission" date="2022-11" db="EMBL/GenBank/DDBJ databases">
        <title>Genome Sequence of Cubamyces cubensis.</title>
        <authorList>
            <person name="Buettner E."/>
        </authorList>
    </citation>
    <scope>NUCLEOTIDE SEQUENCE</scope>
    <source>
        <strain evidence="8">MPL-01</strain>
    </source>
</reference>
<evidence type="ECO:0000313" key="9">
    <source>
        <dbReference type="Proteomes" id="UP001215151"/>
    </source>
</evidence>
<dbReference type="Gene3D" id="2.160.20.10">
    <property type="entry name" value="Single-stranded right-handed beta-helix, Pectin lyase-like"/>
    <property type="match status" value="1"/>
</dbReference>
<dbReference type="GO" id="GO:0030599">
    <property type="term" value="F:pectinesterase activity"/>
    <property type="evidence" value="ECO:0007669"/>
    <property type="project" value="UniProtKB-EC"/>
</dbReference>
<feature type="domain" description="Pectinesterase catalytic" evidence="7">
    <location>
        <begin position="197"/>
        <end position="259"/>
    </location>
</feature>
<evidence type="ECO:0000313" key="8">
    <source>
        <dbReference type="EMBL" id="KAJ8472963.1"/>
    </source>
</evidence>
<evidence type="ECO:0000256" key="3">
    <source>
        <dbReference type="ARBA" id="ARBA00013229"/>
    </source>
</evidence>
<protein>
    <recommendedName>
        <fullName evidence="3">pectinesterase</fullName>
        <ecNumber evidence="3">3.1.1.11</ecNumber>
    </recommendedName>
</protein>
<evidence type="ECO:0000259" key="7">
    <source>
        <dbReference type="Pfam" id="PF01095"/>
    </source>
</evidence>
<evidence type="ECO:0000256" key="6">
    <source>
        <dbReference type="SAM" id="SignalP"/>
    </source>
</evidence>
<dbReference type="Pfam" id="PF01095">
    <property type="entry name" value="Pectinesterase"/>
    <property type="match status" value="2"/>
</dbReference>